<dbReference type="Pfam" id="PF12156">
    <property type="entry name" value="ATPase-cat_bd"/>
    <property type="match status" value="1"/>
</dbReference>
<evidence type="ECO:0000259" key="1">
    <source>
        <dbReference type="Pfam" id="PF12156"/>
    </source>
</evidence>
<dbReference type="AlphaFoldDB" id="A0A382YKA1"/>
<protein>
    <recommendedName>
        <fullName evidence="1">Putative metal-binding domain-containing protein</fullName>
    </recommendedName>
</protein>
<proteinExistence type="predicted"/>
<reference evidence="2" key="1">
    <citation type="submission" date="2018-05" db="EMBL/GenBank/DDBJ databases">
        <authorList>
            <person name="Lanie J.A."/>
            <person name="Ng W.-L."/>
            <person name="Kazmierczak K.M."/>
            <person name="Andrzejewski T.M."/>
            <person name="Davidsen T.M."/>
            <person name="Wayne K.J."/>
            <person name="Tettelin H."/>
            <person name="Glass J.I."/>
            <person name="Rusch D."/>
            <person name="Podicherti R."/>
            <person name="Tsui H.-C.T."/>
            <person name="Winkler M.E."/>
        </authorList>
    </citation>
    <scope>NUCLEOTIDE SEQUENCE</scope>
</reference>
<name>A0A382YKA1_9ZZZZ</name>
<gene>
    <name evidence="2" type="ORF">METZ01_LOCUS436498</name>
</gene>
<feature type="non-terminal residue" evidence="2">
    <location>
        <position position="93"/>
    </location>
</feature>
<organism evidence="2">
    <name type="scientific">marine metagenome</name>
    <dbReference type="NCBI Taxonomy" id="408172"/>
    <lineage>
        <taxon>unclassified sequences</taxon>
        <taxon>metagenomes</taxon>
        <taxon>ecological metagenomes</taxon>
    </lineage>
</organism>
<sequence length="93" mass="10388">MPIASPDDGKFTTVILGQQRDMCCPGCLAVAEAIVNNGLEDYYQFRTEPAQKSDDGILETLDKLKVYDDPSLQEEFVFEEGQDKQIQLTLEGI</sequence>
<feature type="domain" description="Putative metal-binding" evidence="1">
    <location>
        <begin position="6"/>
        <end position="80"/>
    </location>
</feature>
<evidence type="ECO:0000313" key="2">
    <source>
        <dbReference type="EMBL" id="SVD83644.1"/>
    </source>
</evidence>
<accession>A0A382YKA1</accession>
<dbReference type="EMBL" id="UINC01176493">
    <property type="protein sequence ID" value="SVD83644.1"/>
    <property type="molecule type" value="Genomic_DNA"/>
</dbReference>
<dbReference type="InterPro" id="IPR021993">
    <property type="entry name" value="ATPase-cat-bd"/>
</dbReference>